<dbReference type="EMBL" id="JARJLG010000005">
    <property type="protein sequence ID" value="KAJ7780707.1"/>
    <property type="molecule type" value="Genomic_DNA"/>
</dbReference>
<reference evidence="1" key="1">
    <citation type="submission" date="2023-03" db="EMBL/GenBank/DDBJ databases">
        <title>Massive genome expansion in bonnet fungi (Mycena s.s.) driven by repeated elements and novel gene families across ecological guilds.</title>
        <authorList>
            <consortium name="Lawrence Berkeley National Laboratory"/>
            <person name="Harder C.B."/>
            <person name="Miyauchi S."/>
            <person name="Viragh M."/>
            <person name="Kuo A."/>
            <person name="Thoen E."/>
            <person name="Andreopoulos B."/>
            <person name="Lu D."/>
            <person name="Skrede I."/>
            <person name="Drula E."/>
            <person name="Henrissat B."/>
            <person name="Morin E."/>
            <person name="Kohler A."/>
            <person name="Barry K."/>
            <person name="LaButti K."/>
            <person name="Morin E."/>
            <person name="Salamov A."/>
            <person name="Lipzen A."/>
            <person name="Mereny Z."/>
            <person name="Hegedus B."/>
            <person name="Baldrian P."/>
            <person name="Stursova M."/>
            <person name="Weitz H."/>
            <person name="Taylor A."/>
            <person name="Grigoriev I.V."/>
            <person name="Nagy L.G."/>
            <person name="Martin F."/>
            <person name="Kauserud H."/>
        </authorList>
    </citation>
    <scope>NUCLEOTIDE SEQUENCE</scope>
    <source>
        <strain evidence="1">CBHHK188m</strain>
    </source>
</reference>
<dbReference type="Proteomes" id="UP001215280">
    <property type="component" value="Unassembled WGS sequence"/>
</dbReference>
<sequence length="112" mass="12633">KLTNRGVIFVCKDESMVRWVKGMEVMRQFVAALGGTCVFRPRRVELIVEMVPVETRIDDAGTWHVVEADSGMKEGDVLGAHWVKVPQRRANNQRVAHLKLEVVGDEVANHLI</sequence>
<evidence type="ECO:0000313" key="1">
    <source>
        <dbReference type="EMBL" id="KAJ7780707.1"/>
    </source>
</evidence>
<comment type="caution">
    <text evidence="1">The sequence shown here is derived from an EMBL/GenBank/DDBJ whole genome shotgun (WGS) entry which is preliminary data.</text>
</comment>
<evidence type="ECO:0000313" key="2">
    <source>
        <dbReference type="Proteomes" id="UP001215280"/>
    </source>
</evidence>
<feature type="non-terminal residue" evidence="1">
    <location>
        <position position="112"/>
    </location>
</feature>
<proteinExistence type="predicted"/>
<gene>
    <name evidence="1" type="ORF">DFH07DRAFT_695380</name>
</gene>
<organism evidence="1 2">
    <name type="scientific">Mycena maculata</name>
    <dbReference type="NCBI Taxonomy" id="230809"/>
    <lineage>
        <taxon>Eukaryota</taxon>
        <taxon>Fungi</taxon>
        <taxon>Dikarya</taxon>
        <taxon>Basidiomycota</taxon>
        <taxon>Agaricomycotina</taxon>
        <taxon>Agaricomycetes</taxon>
        <taxon>Agaricomycetidae</taxon>
        <taxon>Agaricales</taxon>
        <taxon>Marasmiineae</taxon>
        <taxon>Mycenaceae</taxon>
        <taxon>Mycena</taxon>
    </lineage>
</organism>
<protein>
    <submittedName>
        <fullName evidence="1">Uncharacterized protein</fullName>
    </submittedName>
</protein>
<accession>A0AAD7K8R2</accession>
<keyword evidence="2" id="KW-1185">Reference proteome</keyword>
<dbReference type="AlphaFoldDB" id="A0AAD7K8R2"/>
<name>A0AAD7K8R2_9AGAR</name>
<feature type="non-terminal residue" evidence="1">
    <location>
        <position position="1"/>
    </location>
</feature>